<keyword evidence="8 14" id="KW-0863">Zinc-finger</keyword>
<dbReference type="InParanoid" id="A0A7M7NAR8"/>
<reference evidence="19" key="1">
    <citation type="submission" date="2015-02" db="EMBL/GenBank/DDBJ databases">
        <title>Genome sequencing for Strongylocentrotus purpuratus.</title>
        <authorList>
            <person name="Murali S."/>
            <person name="Liu Y."/>
            <person name="Vee V."/>
            <person name="English A."/>
            <person name="Wang M."/>
            <person name="Skinner E."/>
            <person name="Han Y."/>
            <person name="Muzny D.M."/>
            <person name="Worley K.C."/>
            <person name="Gibbs R.A."/>
        </authorList>
    </citation>
    <scope>NUCLEOTIDE SEQUENCE</scope>
</reference>
<dbReference type="AlphaFoldDB" id="A0A7M7NAR8"/>
<name>A0A7M7NAR8_STRPU</name>
<feature type="compositionally biased region" description="Polar residues" evidence="15">
    <location>
        <begin position="425"/>
        <end position="435"/>
    </location>
</feature>
<dbReference type="GO" id="GO:0008270">
    <property type="term" value="F:zinc ion binding"/>
    <property type="evidence" value="ECO:0007669"/>
    <property type="project" value="UniProtKB-KW"/>
</dbReference>
<dbReference type="OMA" id="LRKHERW"/>
<accession>A0A7M7NAR8</accession>
<dbReference type="InterPro" id="IPR044417">
    <property type="entry name" value="PRDM7_9_PR-SET"/>
</dbReference>
<keyword evidence="11" id="KW-0238">DNA-binding</keyword>
<evidence type="ECO:0000256" key="14">
    <source>
        <dbReference type="PROSITE-ProRule" id="PRU00042"/>
    </source>
</evidence>
<evidence type="ECO:0000256" key="10">
    <source>
        <dbReference type="ARBA" id="ARBA00023015"/>
    </source>
</evidence>
<dbReference type="Pfam" id="PF00096">
    <property type="entry name" value="zf-C2H2"/>
    <property type="match status" value="9"/>
</dbReference>
<dbReference type="InterPro" id="IPR001214">
    <property type="entry name" value="SET_dom"/>
</dbReference>
<keyword evidence="9" id="KW-0862">Zinc</keyword>
<feature type="domain" description="C2H2-type" evidence="16">
    <location>
        <begin position="610"/>
        <end position="637"/>
    </location>
</feature>
<feature type="domain" description="C2H2-type" evidence="16">
    <location>
        <begin position="801"/>
        <end position="823"/>
    </location>
</feature>
<evidence type="ECO:0000256" key="4">
    <source>
        <dbReference type="ARBA" id="ARBA00022679"/>
    </source>
</evidence>
<feature type="domain" description="C2H2-type" evidence="16">
    <location>
        <begin position="856"/>
        <end position="883"/>
    </location>
</feature>
<comment type="similarity">
    <text evidence="2">Belongs to the krueppel C2H2-type zinc-finger protein family.</text>
</comment>
<keyword evidence="3" id="KW-0489">Methyltransferase</keyword>
<feature type="domain" description="C2H2-type" evidence="16">
    <location>
        <begin position="318"/>
        <end position="346"/>
    </location>
</feature>
<keyword evidence="5" id="KW-0949">S-adenosyl-L-methionine</keyword>
<dbReference type="FunFam" id="3.30.160.60:FF:002005">
    <property type="entry name" value="Zinc finger protein 200"/>
    <property type="match status" value="1"/>
</dbReference>
<feature type="domain" description="C2H2-type" evidence="16">
    <location>
        <begin position="724"/>
        <end position="746"/>
    </location>
</feature>
<evidence type="ECO:0000256" key="13">
    <source>
        <dbReference type="ARBA" id="ARBA00023242"/>
    </source>
</evidence>
<feature type="compositionally biased region" description="Basic and acidic residues" evidence="15">
    <location>
        <begin position="92"/>
        <end position="106"/>
    </location>
</feature>
<dbReference type="KEGG" id="spu:588048"/>
<dbReference type="GO" id="GO:0032259">
    <property type="term" value="P:methylation"/>
    <property type="evidence" value="ECO:0007669"/>
    <property type="project" value="UniProtKB-KW"/>
</dbReference>
<feature type="domain" description="SET" evidence="17">
    <location>
        <begin position="180"/>
        <end position="293"/>
    </location>
</feature>
<feature type="domain" description="C2H2-type" evidence="16">
    <location>
        <begin position="512"/>
        <end position="535"/>
    </location>
</feature>
<feature type="compositionally biased region" description="Basic and acidic residues" evidence="15">
    <location>
        <begin position="906"/>
        <end position="916"/>
    </location>
</feature>
<dbReference type="FunFam" id="3.30.160.60:FF:000193">
    <property type="entry name" value="Zinc finger protein 300"/>
    <property type="match status" value="1"/>
</dbReference>
<dbReference type="InterPro" id="IPR050331">
    <property type="entry name" value="Zinc_finger"/>
</dbReference>
<dbReference type="FunFam" id="3.30.160.60:FF:000176">
    <property type="entry name" value="zinc finger protein 70"/>
    <property type="match status" value="1"/>
</dbReference>
<dbReference type="Gene3D" id="3.30.160.60">
    <property type="entry name" value="Classic Zinc Finger"/>
    <property type="match status" value="16"/>
</dbReference>
<evidence type="ECO:0000256" key="2">
    <source>
        <dbReference type="ARBA" id="ARBA00006991"/>
    </source>
</evidence>
<dbReference type="SMART" id="SM00355">
    <property type="entry name" value="ZnF_C2H2"/>
    <property type="match status" value="21"/>
</dbReference>
<dbReference type="PROSITE" id="PS00028">
    <property type="entry name" value="ZINC_FINGER_C2H2_1"/>
    <property type="match status" value="20"/>
</dbReference>
<feature type="region of interest" description="Disordered" evidence="15">
    <location>
        <begin position="1"/>
        <end position="33"/>
    </location>
</feature>
<feature type="domain" description="C2H2-type" evidence="16">
    <location>
        <begin position="935"/>
        <end position="962"/>
    </location>
</feature>
<feature type="region of interest" description="Disordered" evidence="15">
    <location>
        <begin position="1171"/>
        <end position="1191"/>
    </location>
</feature>
<dbReference type="GO" id="GO:0006357">
    <property type="term" value="P:regulation of transcription by RNA polymerase II"/>
    <property type="evidence" value="ECO:0000318"/>
    <property type="project" value="GO_Central"/>
</dbReference>
<dbReference type="FunFam" id="3.30.160.60:FF:000557">
    <property type="entry name" value="zinc finger and SCAN domain-containing protein 29"/>
    <property type="match status" value="2"/>
</dbReference>
<evidence type="ECO:0000256" key="11">
    <source>
        <dbReference type="ARBA" id="ARBA00023125"/>
    </source>
</evidence>
<dbReference type="SUPFAM" id="SSF82199">
    <property type="entry name" value="SET domain"/>
    <property type="match status" value="1"/>
</dbReference>
<dbReference type="PROSITE" id="PS50157">
    <property type="entry name" value="ZINC_FINGER_C2H2_2"/>
    <property type="match status" value="19"/>
</dbReference>
<keyword evidence="4" id="KW-0808">Transferase</keyword>
<dbReference type="Gene3D" id="2.170.270.10">
    <property type="entry name" value="SET domain"/>
    <property type="match status" value="1"/>
</dbReference>
<evidence type="ECO:0000256" key="5">
    <source>
        <dbReference type="ARBA" id="ARBA00022691"/>
    </source>
</evidence>
<evidence type="ECO:0000259" key="16">
    <source>
        <dbReference type="PROSITE" id="PS50157"/>
    </source>
</evidence>
<feature type="region of interest" description="Disordered" evidence="15">
    <location>
        <begin position="78"/>
        <end position="109"/>
    </location>
</feature>
<feature type="domain" description="C2H2-type" evidence="16">
    <location>
        <begin position="638"/>
        <end position="667"/>
    </location>
</feature>
<feature type="domain" description="C2H2-type" evidence="16">
    <location>
        <begin position="668"/>
        <end position="695"/>
    </location>
</feature>
<evidence type="ECO:0000256" key="8">
    <source>
        <dbReference type="ARBA" id="ARBA00022771"/>
    </source>
</evidence>
<evidence type="ECO:0000256" key="3">
    <source>
        <dbReference type="ARBA" id="ARBA00022603"/>
    </source>
</evidence>
<evidence type="ECO:0000256" key="9">
    <source>
        <dbReference type="ARBA" id="ARBA00022833"/>
    </source>
</evidence>
<evidence type="ECO:0000256" key="12">
    <source>
        <dbReference type="ARBA" id="ARBA00023163"/>
    </source>
</evidence>
<feature type="domain" description="C2H2-type" evidence="16">
    <location>
        <begin position="1146"/>
        <end position="1168"/>
    </location>
</feature>
<feature type="compositionally biased region" description="Polar residues" evidence="15">
    <location>
        <begin position="379"/>
        <end position="388"/>
    </location>
</feature>
<dbReference type="PANTHER" id="PTHR16515:SF49">
    <property type="entry name" value="GASTRULA ZINC FINGER PROTEIN XLCGF49.1-LIKE-RELATED"/>
    <property type="match status" value="1"/>
</dbReference>
<feature type="compositionally biased region" description="Pro residues" evidence="15">
    <location>
        <begin position="1182"/>
        <end position="1191"/>
    </location>
</feature>
<evidence type="ECO:0000256" key="15">
    <source>
        <dbReference type="SAM" id="MobiDB-lite"/>
    </source>
</evidence>
<keyword evidence="7" id="KW-0677">Repeat</keyword>
<comment type="subcellular location">
    <subcellularLocation>
        <location evidence="1">Nucleus</location>
    </subcellularLocation>
</comment>
<feature type="compositionally biased region" description="Polar residues" evidence="15">
    <location>
        <begin position="408"/>
        <end position="417"/>
    </location>
</feature>
<dbReference type="OrthoDB" id="427030at2759"/>
<feature type="region of interest" description="Disordered" evidence="15">
    <location>
        <begin position="906"/>
        <end position="925"/>
    </location>
</feature>
<evidence type="ECO:0000256" key="7">
    <source>
        <dbReference type="ARBA" id="ARBA00022737"/>
    </source>
</evidence>
<sequence>MEMSGRRKQKSPRRLSEDLEDLGDLPQEQSGEQMNQADNLITEIKSSLCHLCNYEFSGPGQLAIHLRYVHQQIAQISPKVKKASEGQSSNEKVAEEGSRDESECEARSSPALQDNAVFVDGQAARRRMYVQSSMPDDRYIYCEECKERYEGECPLHPFTIIEDKPVPGECENRARLTLPDFLSIRQSGVEGCGEGVWAEKHIPKGVRFGPYAGEIVSNDAGYWSGFAWEICVQGKVIHCIDGKNERKGNWLRFVNCARNLSEQNLVAFQHLGEIYYHTCKAIEPATELLVYYGEEFAKKLDVVSELASLMYDSKSGTYKCEFCGRLFTIAIYLARHLRYSHNKVMKGSSTSHHVVKSIDRQTLAAMVAEAEAMTRFSNNEAFTGQRSDFGSHGSEARDEDSELRGQGSEVTGESSYENGGENPVEQAQMSESSPGYENGGQGSEYYDTVGQRSDEESERMGGYVMSNGEPMMDLNLQRYEEYERSNGDNVWAEIEGPNKGGLEDAAGGGKSYVCGVCGQQFALELVYNAHMITHSVVDGQKCELCGDLFPTKEDLEGHACMQGSRVAENGNNQINVDVNKPFLCNVCGKRFSHKEYLRTHIRIHTGEKPYSCRFCDKSFTQGSARNTHERTHTRIKPFMCDVPTCGMRFRDGSHLRTHKRIHSDSKPFQCRFCGKCFLFASQLMQHELTHSSLKPYICGVCGRGFNQKAYLRVHERLHTGEKPYPCRVCGKRFNQMTSRNVHEQKHGNWGMYDCKKCSLSFKRSRDLLRHECSGMHGGNGLPAMLMQQPIHPAPMQQRQVFPCRQCPEVFASSSELQQHQQSHVLRPFSCDICSKRFTHRSYLEIHVRIHTGEKPYSCKYCGKTFSQTSSRNAHERIHERIKAAKEAEQNCKQAQEALENEAAEIAHGEKEGEKAPETNSENSTVPNLPVRQAIQSCRYCNKTFTDAALLVSHEQTHMRPRDHICGFCGKAFSKGRYLQIHERTHTGEKPYQCRYCSKRFTQGSSRNVHERIHVRNGDYKLSPLSPVDQMPTPSSNVPYDTIPNYNAQNLLMDQSNSALRPLYNCRFCSMRFDDTAALAHHEKVHGIRPFICNICGRTFTQSRYLQIHVRTHIGEQPYPCRFCSKRFSQCSARNMHERIHTEFRPHQCPVCGKSFIVNSALQKHLQKHQFVGNPSLPGSEKAPPPQNMLLL</sequence>
<feature type="domain" description="C2H2-type" evidence="16">
    <location>
        <begin position="1118"/>
        <end position="1145"/>
    </location>
</feature>
<dbReference type="FunFam" id="3.30.160.60:FF:001450">
    <property type="entry name" value="zinc finger protein 774"/>
    <property type="match status" value="1"/>
</dbReference>
<keyword evidence="10" id="KW-0805">Transcription regulation</keyword>
<dbReference type="RefSeq" id="XP_030833705.1">
    <property type="nucleotide sequence ID" value="XM_030977845.1"/>
</dbReference>
<dbReference type="GO" id="GO:0042054">
    <property type="term" value="F:histone methyltransferase activity"/>
    <property type="evidence" value="ECO:0007669"/>
    <property type="project" value="InterPro"/>
</dbReference>
<keyword evidence="19" id="KW-1185">Reference proteome</keyword>
<dbReference type="FunFam" id="3.30.160.60:FF:001573">
    <property type="entry name" value="Zinc finger protein 407"/>
    <property type="match status" value="1"/>
</dbReference>
<evidence type="ECO:0000313" key="19">
    <source>
        <dbReference type="Proteomes" id="UP000007110"/>
    </source>
</evidence>
<dbReference type="GeneID" id="588048"/>
<evidence type="ECO:0000313" key="18">
    <source>
        <dbReference type="EnsemblMetazoa" id="XP_030833705"/>
    </source>
</evidence>
<evidence type="ECO:0000259" key="17">
    <source>
        <dbReference type="PROSITE" id="PS50280"/>
    </source>
</evidence>
<evidence type="ECO:0000256" key="6">
    <source>
        <dbReference type="ARBA" id="ARBA00022723"/>
    </source>
</evidence>
<keyword evidence="13" id="KW-0539">Nucleus</keyword>
<dbReference type="PANTHER" id="PTHR16515">
    <property type="entry name" value="PR DOMAIN ZINC FINGER PROTEIN"/>
    <property type="match status" value="1"/>
</dbReference>
<dbReference type="SMART" id="SM00317">
    <property type="entry name" value="SET"/>
    <property type="match status" value="1"/>
</dbReference>
<dbReference type="FunFam" id="3.30.160.60:FF:000110">
    <property type="entry name" value="Zinc finger protein-like"/>
    <property type="match status" value="1"/>
</dbReference>
<dbReference type="GO" id="GO:0003677">
    <property type="term" value="F:DNA binding"/>
    <property type="evidence" value="ECO:0007669"/>
    <property type="project" value="UniProtKB-KW"/>
</dbReference>
<keyword evidence="6" id="KW-0479">Metal-binding</keyword>
<feature type="region of interest" description="Disordered" evidence="15">
    <location>
        <begin position="379"/>
        <end position="468"/>
    </location>
</feature>
<dbReference type="EnsemblMetazoa" id="XM_030977845">
    <property type="protein sequence ID" value="XP_030833705"/>
    <property type="gene ID" value="LOC588048"/>
</dbReference>
<feature type="domain" description="C2H2-type" evidence="16">
    <location>
        <begin position="582"/>
        <end position="609"/>
    </location>
</feature>
<feature type="domain" description="C2H2-type" evidence="16">
    <location>
        <begin position="696"/>
        <end position="723"/>
    </location>
</feature>
<dbReference type="FunFam" id="3.30.160.60:FF:000446">
    <property type="entry name" value="Zinc finger protein"/>
    <property type="match status" value="2"/>
</dbReference>
<dbReference type="GO" id="GO:0005634">
    <property type="term" value="C:nucleus"/>
    <property type="evidence" value="ECO:0000318"/>
    <property type="project" value="GO_Central"/>
</dbReference>
<dbReference type="CDD" id="cd19193">
    <property type="entry name" value="PR-SET_PRDM7_9"/>
    <property type="match status" value="1"/>
</dbReference>
<dbReference type="FunFam" id="3.30.160.60:FF:001498">
    <property type="entry name" value="Zinc finger protein 404"/>
    <property type="match status" value="1"/>
</dbReference>
<protein>
    <submittedName>
        <fullName evidence="18">Uncharacterized protein</fullName>
    </submittedName>
</protein>
<feature type="domain" description="C2H2-type" evidence="16">
    <location>
        <begin position="1063"/>
        <end position="1085"/>
    </location>
</feature>
<dbReference type="FunFam" id="3.30.160.60:FF:000213">
    <property type="entry name" value="Zinc finger protein 624"/>
    <property type="match status" value="1"/>
</dbReference>
<proteinExistence type="inferred from homology"/>
<dbReference type="InterPro" id="IPR046341">
    <property type="entry name" value="SET_dom_sf"/>
</dbReference>
<dbReference type="SUPFAM" id="SSF57667">
    <property type="entry name" value="beta-beta-alpha zinc fingers"/>
    <property type="match status" value="12"/>
</dbReference>
<feature type="compositionally biased region" description="Basic residues" evidence="15">
    <location>
        <begin position="1"/>
        <end position="13"/>
    </location>
</feature>
<evidence type="ECO:0000256" key="1">
    <source>
        <dbReference type="ARBA" id="ARBA00004123"/>
    </source>
</evidence>
<keyword evidence="12" id="KW-0804">Transcription</keyword>
<feature type="domain" description="C2H2-type" evidence="16">
    <location>
        <begin position="991"/>
        <end position="1018"/>
    </location>
</feature>
<dbReference type="Proteomes" id="UP000007110">
    <property type="component" value="Unassembled WGS sequence"/>
</dbReference>
<dbReference type="InterPro" id="IPR013087">
    <property type="entry name" value="Znf_C2H2_type"/>
</dbReference>
<dbReference type="Pfam" id="PF21549">
    <property type="entry name" value="PRDM2_PR"/>
    <property type="match status" value="1"/>
</dbReference>
<organism evidence="18 19">
    <name type="scientific">Strongylocentrotus purpuratus</name>
    <name type="common">Purple sea urchin</name>
    <dbReference type="NCBI Taxonomy" id="7668"/>
    <lineage>
        <taxon>Eukaryota</taxon>
        <taxon>Metazoa</taxon>
        <taxon>Echinodermata</taxon>
        <taxon>Eleutherozoa</taxon>
        <taxon>Echinozoa</taxon>
        <taxon>Echinoidea</taxon>
        <taxon>Euechinoidea</taxon>
        <taxon>Echinacea</taxon>
        <taxon>Camarodonta</taxon>
        <taxon>Echinidea</taxon>
        <taxon>Strongylocentrotidae</taxon>
        <taxon>Strongylocentrotus</taxon>
    </lineage>
</organism>
<reference evidence="18" key="2">
    <citation type="submission" date="2021-01" db="UniProtKB">
        <authorList>
            <consortium name="EnsemblMetazoa"/>
        </authorList>
    </citation>
    <scope>IDENTIFICATION</scope>
</reference>
<feature type="domain" description="C2H2-type" evidence="16">
    <location>
        <begin position="963"/>
        <end position="990"/>
    </location>
</feature>
<feature type="domain" description="C2H2-type" evidence="16">
    <location>
        <begin position="752"/>
        <end position="781"/>
    </location>
</feature>
<feature type="domain" description="C2H2-type" evidence="16">
    <location>
        <begin position="1090"/>
        <end position="1117"/>
    </location>
</feature>
<feature type="domain" description="C2H2-type" evidence="16">
    <location>
        <begin position="828"/>
        <end position="855"/>
    </location>
</feature>
<dbReference type="InterPro" id="IPR036236">
    <property type="entry name" value="Znf_C2H2_sf"/>
</dbReference>
<dbReference type="PROSITE" id="PS50280">
    <property type="entry name" value="SET"/>
    <property type="match status" value="1"/>
</dbReference>